<name>A0AAN9AE42_HALRR</name>
<comment type="caution">
    <text evidence="3">The sequence shown here is derived from an EMBL/GenBank/DDBJ whole genome shotgun (WGS) entry which is preliminary data.</text>
</comment>
<evidence type="ECO:0000256" key="1">
    <source>
        <dbReference type="PROSITE-ProRule" id="PRU00235"/>
    </source>
</evidence>
<feature type="repeat" description="RCC1" evidence="1">
    <location>
        <begin position="218"/>
        <end position="269"/>
    </location>
</feature>
<dbReference type="SUPFAM" id="SSF50985">
    <property type="entry name" value="RCC1/BLIP-II"/>
    <property type="match status" value="1"/>
</dbReference>
<accession>A0AAN9AE42</accession>
<dbReference type="Pfam" id="PF13540">
    <property type="entry name" value="RCC1_2"/>
    <property type="match status" value="1"/>
</dbReference>
<evidence type="ECO:0000313" key="4">
    <source>
        <dbReference type="Proteomes" id="UP001381693"/>
    </source>
</evidence>
<dbReference type="InterPro" id="IPR009091">
    <property type="entry name" value="RCC1/BLIP-II"/>
</dbReference>
<dbReference type="Gene3D" id="2.130.10.30">
    <property type="entry name" value="Regulator of chromosome condensation 1/beta-lactamase-inhibitor protein II"/>
    <property type="match status" value="2"/>
</dbReference>
<dbReference type="AlphaFoldDB" id="A0AAN9AE42"/>
<proteinExistence type="predicted"/>
<feature type="region of interest" description="Disordered" evidence="2">
    <location>
        <begin position="141"/>
        <end position="161"/>
    </location>
</feature>
<evidence type="ECO:0000313" key="3">
    <source>
        <dbReference type="EMBL" id="KAK7081052.1"/>
    </source>
</evidence>
<dbReference type="InterPro" id="IPR052830">
    <property type="entry name" value="RCC1_domain-containing"/>
</dbReference>
<dbReference type="PANTHER" id="PTHR46849:SF1">
    <property type="entry name" value="RCC1 DOMAIN-CONTAINING PROTEIN 1"/>
    <property type="match status" value="1"/>
</dbReference>
<sequence>MMIFGCGNNISQQICRNEETAIFCCPVPILEVADPVEVHATFSHILWKTENNWEMTGFKGSGSSVRENIPVNWKVAVSENRLVGLTDFGTVMLFEKKRSWRKLHFQPYLERPVIDRASQDQNIHKVDVIKDWHGVRAVKECSDAPSPSENSGQSKNSEVSDTTKEIEFEKISCEDNRVLCLDKEGVLYTGNVPLPVLGHKFTDIAVGKEHNVALTAEGIVFTWGSGMRGQLGNGEICQNEQPTPVHGLRGIMIKSITCGGWHSVVISDCDDAYVWGWNESGQLGLPTKAYHEEPPFKSFEYSCMCSLKSQFTTDSHVPDPDIASDKQRQDNIQSSFTKQLTKLQKEDPRINKDHCKEDVNVQASPVLLDFWCEGVNIRKVTCGDRHSLFLLDDGSAWAAGMNKYGQLGLGHTKPQNEPGEISLKNVIDIYAGGWNSIFITSI</sequence>
<feature type="repeat" description="RCC1" evidence="1">
    <location>
        <begin position="394"/>
        <end position="442"/>
    </location>
</feature>
<keyword evidence="4" id="KW-1185">Reference proteome</keyword>
<organism evidence="3 4">
    <name type="scientific">Halocaridina rubra</name>
    <name type="common">Hawaiian red shrimp</name>
    <dbReference type="NCBI Taxonomy" id="373956"/>
    <lineage>
        <taxon>Eukaryota</taxon>
        <taxon>Metazoa</taxon>
        <taxon>Ecdysozoa</taxon>
        <taxon>Arthropoda</taxon>
        <taxon>Crustacea</taxon>
        <taxon>Multicrustacea</taxon>
        <taxon>Malacostraca</taxon>
        <taxon>Eumalacostraca</taxon>
        <taxon>Eucarida</taxon>
        <taxon>Decapoda</taxon>
        <taxon>Pleocyemata</taxon>
        <taxon>Caridea</taxon>
        <taxon>Atyoidea</taxon>
        <taxon>Atyidae</taxon>
        <taxon>Halocaridina</taxon>
    </lineage>
</organism>
<evidence type="ECO:0000256" key="2">
    <source>
        <dbReference type="SAM" id="MobiDB-lite"/>
    </source>
</evidence>
<protein>
    <submittedName>
        <fullName evidence="3">RCC1 domain-containing protein 1</fullName>
    </submittedName>
</protein>
<dbReference type="EMBL" id="JAXCGZ010005716">
    <property type="protein sequence ID" value="KAK7081052.1"/>
    <property type="molecule type" value="Genomic_DNA"/>
</dbReference>
<dbReference type="PROSITE" id="PS00626">
    <property type="entry name" value="RCC1_2"/>
    <property type="match status" value="2"/>
</dbReference>
<reference evidence="3 4" key="1">
    <citation type="submission" date="2023-11" db="EMBL/GenBank/DDBJ databases">
        <title>Halocaridina rubra genome assembly.</title>
        <authorList>
            <person name="Smith C."/>
        </authorList>
    </citation>
    <scope>NUCLEOTIDE SEQUENCE [LARGE SCALE GENOMIC DNA]</scope>
    <source>
        <strain evidence="3">EP-1</strain>
        <tissue evidence="3">Whole</tissue>
    </source>
</reference>
<dbReference type="Pfam" id="PF00415">
    <property type="entry name" value="RCC1"/>
    <property type="match status" value="1"/>
</dbReference>
<dbReference type="Proteomes" id="UP001381693">
    <property type="component" value="Unassembled WGS sequence"/>
</dbReference>
<dbReference type="PRINTS" id="PR00633">
    <property type="entry name" value="RCCNDNSATION"/>
</dbReference>
<dbReference type="PANTHER" id="PTHR46849">
    <property type="entry name" value="RCC1 DOMAIN-CONTAINING PROTEIN 1"/>
    <property type="match status" value="1"/>
</dbReference>
<dbReference type="PROSITE" id="PS50012">
    <property type="entry name" value="RCC1_3"/>
    <property type="match status" value="2"/>
</dbReference>
<dbReference type="InterPro" id="IPR000408">
    <property type="entry name" value="Reg_chr_condens"/>
</dbReference>
<feature type="compositionally biased region" description="Polar residues" evidence="2">
    <location>
        <begin position="145"/>
        <end position="160"/>
    </location>
</feature>
<gene>
    <name evidence="3" type="primary">RCCD1</name>
    <name evidence="3" type="ORF">SK128_024107</name>
</gene>